<accession>A0A916UV72</accession>
<dbReference type="PANTHER" id="PTHR35175">
    <property type="entry name" value="DUF1289 DOMAIN-CONTAINING PROTEIN"/>
    <property type="match status" value="1"/>
</dbReference>
<reference evidence="1" key="1">
    <citation type="journal article" date="2014" name="Int. J. Syst. Evol. Microbiol.">
        <title>Complete genome sequence of Corynebacterium casei LMG S-19264T (=DSM 44701T), isolated from a smear-ripened cheese.</title>
        <authorList>
            <consortium name="US DOE Joint Genome Institute (JGI-PGF)"/>
            <person name="Walter F."/>
            <person name="Albersmeier A."/>
            <person name="Kalinowski J."/>
            <person name="Ruckert C."/>
        </authorList>
    </citation>
    <scope>NUCLEOTIDE SEQUENCE</scope>
    <source>
        <strain evidence="1">CGMCC 1.10998</strain>
    </source>
</reference>
<gene>
    <name evidence="1" type="ORF">GCM10011396_37450</name>
</gene>
<dbReference type="RefSeq" id="WP_188567654.1">
    <property type="nucleotide sequence ID" value="NZ_BMED01000004.1"/>
</dbReference>
<evidence type="ECO:0000313" key="1">
    <source>
        <dbReference type="EMBL" id="GGC86653.1"/>
    </source>
</evidence>
<sequence length="72" mass="8334">MSILFDYDPEAATIDGNADVPSPCIGICKMDNIAGWCEGCYRTIEEITHWSKADNAYKRIVWHQIKHRMFQE</sequence>
<dbReference type="Pfam" id="PF06945">
    <property type="entry name" value="DUF1289"/>
    <property type="match status" value="1"/>
</dbReference>
<dbReference type="AlphaFoldDB" id="A0A916UV72"/>
<proteinExistence type="predicted"/>
<dbReference type="PANTHER" id="PTHR35175:SF2">
    <property type="entry name" value="DUF1289 DOMAIN-CONTAINING PROTEIN"/>
    <property type="match status" value="1"/>
</dbReference>
<dbReference type="Proteomes" id="UP000637423">
    <property type="component" value="Unassembled WGS sequence"/>
</dbReference>
<reference evidence="1" key="2">
    <citation type="submission" date="2020-09" db="EMBL/GenBank/DDBJ databases">
        <authorList>
            <person name="Sun Q."/>
            <person name="Zhou Y."/>
        </authorList>
    </citation>
    <scope>NUCLEOTIDE SEQUENCE</scope>
    <source>
        <strain evidence="1">CGMCC 1.10998</strain>
    </source>
</reference>
<dbReference type="InterPro" id="IPR010710">
    <property type="entry name" value="DUF1289"/>
</dbReference>
<dbReference type="EMBL" id="BMED01000004">
    <property type="protein sequence ID" value="GGC86653.1"/>
    <property type="molecule type" value="Genomic_DNA"/>
</dbReference>
<evidence type="ECO:0000313" key="2">
    <source>
        <dbReference type="Proteomes" id="UP000637423"/>
    </source>
</evidence>
<keyword evidence="2" id="KW-1185">Reference proteome</keyword>
<organism evidence="1 2">
    <name type="scientific">Undibacterium terreum</name>
    <dbReference type="NCBI Taxonomy" id="1224302"/>
    <lineage>
        <taxon>Bacteria</taxon>
        <taxon>Pseudomonadati</taxon>
        <taxon>Pseudomonadota</taxon>
        <taxon>Betaproteobacteria</taxon>
        <taxon>Burkholderiales</taxon>
        <taxon>Oxalobacteraceae</taxon>
        <taxon>Undibacterium</taxon>
    </lineage>
</organism>
<comment type="caution">
    <text evidence="1">The sequence shown here is derived from an EMBL/GenBank/DDBJ whole genome shotgun (WGS) entry which is preliminary data.</text>
</comment>
<protein>
    <recommendedName>
        <fullName evidence="3">Fe-S protein</fullName>
    </recommendedName>
</protein>
<name>A0A916UV72_9BURK</name>
<evidence type="ECO:0008006" key="3">
    <source>
        <dbReference type="Google" id="ProtNLM"/>
    </source>
</evidence>